<dbReference type="GO" id="GO:0005737">
    <property type="term" value="C:cytoplasm"/>
    <property type="evidence" value="ECO:0007669"/>
    <property type="project" value="TreeGrafter"/>
</dbReference>
<dbReference type="GO" id="GO:0004123">
    <property type="term" value="F:cystathionine gamma-lyase activity"/>
    <property type="evidence" value="ECO:0007669"/>
    <property type="project" value="TreeGrafter"/>
</dbReference>
<dbReference type="RefSeq" id="WP_187577475.1">
    <property type="nucleotide sequence ID" value="NZ_CP060713.1"/>
</dbReference>
<dbReference type="InterPro" id="IPR000277">
    <property type="entry name" value="Cys/Met-Metab_PyrdxlP-dep_enz"/>
</dbReference>
<dbReference type="GO" id="GO:0030170">
    <property type="term" value="F:pyridoxal phosphate binding"/>
    <property type="evidence" value="ECO:0007669"/>
    <property type="project" value="InterPro"/>
</dbReference>
<dbReference type="GO" id="GO:0019346">
    <property type="term" value="P:transsulfuration"/>
    <property type="evidence" value="ECO:0007669"/>
    <property type="project" value="InterPro"/>
</dbReference>
<evidence type="ECO:0000256" key="3">
    <source>
        <dbReference type="ARBA" id="ARBA00022898"/>
    </source>
</evidence>
<dbReference type="GO" id="GO:0019343">
    <property type="term" value="P:cysteine biosynthetic process via cystathionine"/>
    <property type="evidence" value="ECO:0007669"/>
    <property type="project" value="TreeGrafter"/>
</dbReference>
<dbReference type="PANTHER" id="PTHR11808">
    <property type="entry name" value="TRANS-SULFURATION ENZYME FAMILY MEMBER"/>
    <property type="match status" value="1"/>
</dbReference>
<name>A0A7G9R7R4_9ACTN</name>
<dbReference type="NCBIfam" id="NF005871">
    <property type="entry name" value="PRK07811.1"/>
    <property type="match status" value="1"/>
</dbReference>
<organism evidence="6 7">
    <name type="scientific">Nocardioides mesophilus</name>
    <dbReference type="NCBI Taxonomy" id="433659"/>
    <lineage>
        <taxon>Bacteria</taxon>
        <taxon>Bacillati</taxon>
        <taxon>Actinomycetota</taxon>
        <taxon>Actinomycetes</taxon>
        <taxon>Propionibacteriales</taxon>
        <taxon>Nocardioidaceae</taxon>
        <taxon>Nocardioides</taxon>
    </lineage>
</organism>
<evidence type="ECO:0000313" key="7">
    <source>
        <dbReference type="Proteomes" id="UP000515947"/>
    </source>
</evidence>
<dbReference type="PIRSF" id="PIRSF001434">
    <property type="entry name" value="CGS"/>
    <property type="match status" value="1"/>
</dbReference>
<evidence type="ECO:0000313" key="6">
    <source>
        <dbReference type="EMBL" id="QNN51639.1"/>
    </source>
</evidence>
<comment type="cofactor">
    <cofactor evidence="1 5">
        <name>pyridoxal 5'-phosphate</name>
        <dbReference type="ChEBI" id="CHEBI:597326"/>
    </cofactor>
</comment>
<gene>
    <name evidence="6" type="ORF">H9L09_13820</name>
</gene>
<keyword evidence="3 4" id="KW-0663">Pyridoxal phosphate</keyword>
<keyword evidence="6" id="KW-0808">Transferase</keyword>
<dbReference type="EMBL" id="CP060713">
    <property type="protein sequence ID" value="QNN51639.1"/>
    <property type="molecule type" value="Genomic_DNA"/>
</dbReference>
<dbReference type="SUPFAM" id="SSF53383">
    <property type="entry name" value="PLP-dependent transferases"/>
    <property type="match status" value="1"/>
</dbReference>
<dbReference type="Gene3D" id="3.40.640.10">
    <property type="entry name" value="Type I PLP-dependent aspartate aminotransferase-like (Major domain)"/>
    <property type="match status" value="1"/>
</dbReference>
<evidence type="ECO:0000256" key="5">
    <source>
        <dbReference type="RuleBase" id="RU362118"/>
    </source>
</evidence>
<evidence type="ECO:0000256" key="1">
    <source>
        <dbReference type="ARBA" id="ARBA00001933"/>
    </source>
</evidence>
<dbReference type="PANTHER" id="PTHR11808:SF15">
    <property type="entry name" value="CYSTATHIONINE GAMMA-LYASE"/>
    <property type="match status" value="1"/>
</dbReference>
<dbReference type="EC" id="2.5.1.48" evidence="6"/>
<dbReference type="FunFam" id="3.40.640.10:FF:000009">
    <property type="entry name" value="Cystathionine gamma-synthase homolog"/>
    <property type="match status" value="1"/>
</dbReference>
<proteinExistence type="inferred from homology"/>
<feature type="modified residue" description="N6-(pyridoxal phosphate)lysine" evidence="4">
    <location>
        <position position="205"/>
    </location>
</feature>
<comment type="similarity">
    <text evidence="2 5">Belongs to the trans-sulfuration enzymes family.</text>
</comment>
<dbReference type="InterPro" id="IPR015422">
    <property type="entry name" value="PyrdxlP-dep_Trfase_small"/>
</dbReference>
<dbReference type="GO" id="GO:0003962">
    <property type="term" value="F:cystathionine gamma-synthase activity"/>
    <property type="evidence" value="ECO:0007669"/>
    <property type="project" value="UniProtKB-EC"/>
</dbReference>
<dbReference type="InterPro" id="IPR015421">
    <property type="entry name" value="PyrdxlP-dep_Trfase_major"/>
</dbReference>
<protein>
    <submittedName>
        <fullName evidence="6">Cystathionine gamma-synthase</fullName>
        <ecNumber evidence="6">2.5.1.48</ecNumber>
    </submittedName>
</protein>
<dbReference type="Proteomes" id="UP000515947">
    <property type="component" value="Chromosome"/>
</dbReference>
<dbReference type="KEGG" id="nmes:H9L09_13820"/>
<dbReference type="CDD" id="cd00614">
    <property type="entry name" value="CGS_like"/>
    <property type="match status" value="1"/>
</dbReference>
<keyword evidence="7" id="KW-1185">Reference proteome</keyword>
<dbReference type="Pfam" id="PF01053">
    <property type="entry name" value="Cys_Met_Meta_PP"/>
    <property type="match status" value="1"/>
</dbReference>
<evidence type="ECO:0000256" key="4">
    <source>
        <dbReference type="PIRSR" id="PIRSR001434-2"/>
    </source>
</evidence>
<accession>A0A7G9R7R4</accession>
<sequence>MSEQSQKAGFETRAIHAGYDPDPMTGAVIPPIYATSTYKQDGVGGMRGGYEYSRSANPTRTALEGNLAALEEGERAFAFASGLAAEHTLLQALCRPGDHVVIPNDAYGGTYRLFAKVEEPWGLAYTPAPVSDVDAIRAAIRPGETKVVWLETPTNPMLTIGDIEAVASVAHDAGALLVVDNTFASPYLQQPLTLGADVVVHSTTKYCGGHSDVVGGALVVKDLEVAEKVAFHQNSIGAVAGPFDAWLTLRGLKTLGVRMDRHCDNAEKVVEFLSGHGAVAEVIYPGLESHPGHAVAGRQMKRYGGIVSFRVNGGEAEALAVCERAEVFTLGESLGGVESLIEHPGRMTHASVAGTDLEVPADLIRLSVGIETSDDLLADLDQALR</sequence>
<dbReference type="InterPro" id="IPR015424">
    <property type="entry name" value="PyrdxlP-dep_Trfase"/>
</dbReference>
<dbReference type="AlphaFoldDB" id="A0A7G9R7R4"/>
<dbReference type="Gene3D" id="3.90.1150.10">
    <property type="entry name" value="Aspartate Aminotransferase, domain 1"/>
    <property type="match status" value="1"/>
</dbReference>
<evidence type="ECO:0000256" key="2">
    <source>
        <dbReference type="ARBA" id="ARBA00009077"/>
    </source>
</evidence>
<reference evidence="6 7" key="1">
    <citation type="submission" date="2020-08" db="EMBL/GenBank/DDBJ databases">
        <title>Genome sequence of Nocardioides mesophilus KACC 16243T.</title>
        <authorList>
            <person name="Hyun D.-W."/>
            <person name="Bae J.-W."/>
        </authorList>
    </citation>
    <scope>NUCLEOTIDE SEQUENCE [LARGE SCALE GENOMIC DNA]</scope>
    <source>
        <strain evidence="6 7">KACC 16243</strain>
    </source>
</reference>